<keyword evidence="2" id="KW-0472">Membrane</keyword>
<dbReference type="InterPro" id="IPR031968">
    <property type="entry name" value="VASt"/>
</dbReference>
<name>A0A7R9ZLT7_9STRA</name>
<evidence type="ECO:0000259" key="3">
    <source>
        <dbReference type="PROSITE" id="PS51778"/>
    </source>
</evidence>
<proteinExistence type="predicted"/>
<dbReference type="PROSITE" id="PS51778">
    <property type="entry name" value="VAST"/>
    <property type="match status" value="1"/>
</dbReference>
<dbReference type="GO" id="GO:0016020">
    <property type="term" value="C:membrane"/>
    <property type="evidence" value="ECO:0007669"/>
    <property type="project" value="UniProtKB-SubCell"/>
</dbReference>
<dbReference type="Pfam" id="PF16016">
    <property type="entry name" value="VASt"/>
    <property type="match status" value="1"/>
</dbReference>
<accession>A0A7R9ZLT7</accession>
<gene>
    <name evidence="4" type="ORF">CAUS1442_LOCUS4840</name>
</gene>
<comment type="subcellular location">
    <subcellularLocation>
        <location evidence="1">Membrane</location>
    </subcellularLocation>
</comment>
<evidence type="ECO:0000256" key="1">
    <source>
        <dbReference type="ARBA" id="ARBA00004370"/>
    </source>
</evidence>
<reference evidence="4" key="1">
    <citation type="submission" date="2021-01" db="EMBL/GenBank/DDBJ databases">
        <authorList>
            <person name="Corre E."/>
            <person name="Pelletier E."/>
            <person name="Niang G."/>
            <person name="Scheremetjew M."/>
            <person name="Finn R."/>
            <person name="Kale V."/>
            <person name="Holt S."/>
            <person name="Cochrane G."/>
            <person name="Meng A."/>
            <person name="Brown T."/>
            <person name="Cohen L."/>
        </authorList>
    </citation>
    <scope>NUCLEOTIDE SEQUENCE</scope>
    <source>
        <strain evidence="4">CCMP3328</strain>
    </source>
</reference>
<dbReference type="AlphaFoldDB" id="A0A7R9ZLT7"/>
<dbReference type="InterPro" id="IPR044511">
    <property type="entry name" value="At1g03370/At5g50170-like"/>
</dbReference>
<dbReference type="PANTHER" id="PTHR46296">
    <property type="entry name" value="BNAA05G37250D PROTEIN"/>
    <property type="match status" value="1"/>
</dbReference>
<evidence type="ECO:0000256" key="2">
    <source>
        <dbReference type="ARBA" id="ARBA00023136"/>
    </source>
</evidence>
<dbReference type="EMBL" id="HBEF01007737">
    <property type="protein sequence ID" value="CAD8332739.1"/>
    <property type="molecule type" value="Transcribed_RNA"/>
</dbReference>
<feature type="domain" description="VASt" evidence="3">
    <location>
        <begin position="110"/>
        <end position="292"/>
    </location>
</feature>
<organism evidence="4">
    <name type="scientific">Craspedostauros australis</name>
    <dbReference type="NCBI Taxonomy" id="1486917"/>
    <lineage>
        <taxon>Eukaryota</taxon>
        <taxon>Sar</taxon>
        <taxon>Stramenopiles</taxon>
        <taxon>Ochrophyta</taxon>
        <taxon>Bacillariophyta</taxon>
        <taxon>Bacillariophyceae</taxon>
        <taxon>Bacillariophycidae</taxon>
        <taxon>Naviculales</taxon>
        <taxon>Naviculaceae</taxon>
        <taxon>Craspedostauros</taxon>
    </lineage>
</organism>
<sequence length="300" mass="33836">MTMARKREAAVGRRPVLPAMTTAMKVVVMMMMMMPLVMASTRICFDDVRNTNLACSSAMIADSAVENSLHECDNQQEQQQLHCTDFIEVASHHPHDDSQDRTPLEAIGSLQHVGLDRTLDVSYDVLAKAMLSSRSDFWKKAVFQQSCRYQNTTVGDWETCQDFGDDSSDSHQPCATRETSYEMPKSRFAGTYMAYQTQQLLRYDEDHFVLRFRTNTPDAPFGSKFVTWTQMEVKRQEGTSSSRLICSVQPEYPNGRPMSFLANQIRNGMRSGTAEFFETFAECIQSKLGVASMATASDAQ</sequence>
<evidence type="ECO:0000313" key="4">
    <source>
        <dbReference type="EMBL" id="CAD8332739.1"/>
    </source>
</evidence>
<dbReference type="PANTHER" id="PTHR46296:SF8">
    <property type="entry name" value="OS06G0297800 PROTEIN"/>
    <property type="match status" value="1"/>
</dbReference>
<protein>
    <recommendedName>
        <fullName evidence="3">VASt domain-containing protein</fullName>
    </recommendedName>
</protein>